<feature type="transmembrane region" description="Helical" evidence="1">
    <location>
        <begin position="16"/>
        <end position="35"/>
    </location>
</feature>
<name>A0A0R1W9D7_9LACO</name>
<protein>
    <submittedName>
        <fullName evidence="2">Uncharacterized protein</fullName>
    </submittedName>
</protein>
<sequence>MLAPASSFDKAGANTYIVRTLSLLTFMLSRPRFLFNYFKKSSMLTFMGNIDDCLI</sequence>
<dbReference type="PATRIC" id="fig|1423807.3.peg.560"/>
<keyword evidence="3" id="KW-1185">Reference proteome</keyword>
<evidence type="ECO:0000313" key="3">
    <source>
        <dbReference type="Proteomes" id="UP000051820"/>
    </source>
</evidence>
<dbReference type="Proteomes" id="UP000051820">
    <property type="component" value="Unassembled WGS sequence"/>
</dbReference>
<proteinExistence type="predicted"/>
<reference evidence="2 3" key="1">
    <citation type="journal article" date="2015" name="Genome Announc.">
        <title>Expanding the biotechnology potential of lactobacilli through comparative genomics of 213 strains and associated genera.</title>
        <authorList>
            <person name="Sun Z."/>
            <person name="Harris H.M."/>
            <person name="McCann A."/>
            <person name="Guo C."/>
            <person name="Argimon S."/>
            <person name="Zhang W."/>
            <person name="Yang X."/>
            <person name="Jeffery I.B."/>
            <person name="Cooney J.C."/>
            <person name="Kagawa T.F."/>
            <person name="Liu W."/>
            <person name="Song Y."/>
            <person name="Salvetti E."/>
            <person name="Wrobel A."/>
            <person name="Rasinkangas P."/>
            <person name="Parkhill J."/>
            <person name="Rea M.C."/>
            <person name="O'Sullivan O."/>
            <person name="Ritari J."/>
            <person name="Douillard F.P."/>
            <person name="Paul Ross R."/>
            <person name="Yang R."/>
            <person name="Briner A.E."/>
            <person name="Felis G.E."/>
            <person name="de Vos W.M."/>
            <person name="Barrangou R."/>
            <person name="Klaenhammer T.R."/>
            <person name="Caufield P.W."/>
            <person name="Cui Y."/>
            <person name="Zhang H."/>
            <person name="O'Toole P.W."/>
        </authorList>
    </citation>
    <scope>NUCLEOTIDE SEQUENCE [LARGE SCALE GENOMIC DNA]</scope>
    <source>
        <strain evidence="2 3">DSM 5007</strain>
    </source>
</reference>
<keyword evidence="1" id="KW-0812">Transmembrane</keyword>
<dbReference type="EMBL" id="AZGF01000015">
    <property type="protein sequence ID" value="KRM11763.1"/>
    <property type="molecule type" value="Genomic_DNA"/>
</dbReference>
<keyword evidence="1" id="KW-1133">Transmembrane helix</keyword>
<accession>A0A0R1W9D7</accession>
<gene>
    <name evidence="2" type="ORF">FD16_GL000552</name>
</gene>
<dbReference type="AlphaFoldDB" id="A0A0R1W9D7"/>
<evidence type="ECO:0000313" key="2">
    <source>
        <dbReference type="EMBL" id="KRM11763.1"/>
    </source>
</evidence>
<evidence type="ECO:0000256" key="1">
    <source>
        <dbReference type="SAM" id="Phobius"/>
    </source>
</evidence>
<organism evidence="2 3">
    <name type="scientific">Paucilactobacillus suebicus DSM 5007 = KCTC 3549</name>
    <dbReference type="NCBI Taxonomy" id="1423807"/>
    <lineage>
        <taxon>Bacteria</taxon>
        <taxon>Bacillati</taxon>
        <taxon>Bacillota</taxon>
        <taxon>Bacilli</taxon>
        <taxon>Lactobacillales</taxon>
        <taxon>Lactobacillaceae</taxon>
        <taxon>Paucilactobacillus</taxon>
    </lineage>
</organism>
<keyword evidence="1" id="KW-0472">Membrane</keyword>
<comment type="caution">
    <text evidence="2">The sequence shown here is derived from an EMBL/GenBank/DDBJ whole genome shotgun (WGS) entry which is preliminary data.</text>
</comment>